<sequence>MHLKFLGGGRIRTCSLQVMSLMSLPEYPVIRVYTRIEKLKPGSSVNKSISPR</sequence>
<evidence type="ECO:0000313" key="2">
    <source>
        <dbReference type="Proteomes" id="UP000008311"/>
    </source>
</evidence>
<dbReference type="Proteomes" id="UP000008311">
    <property type="component" value="Unassembled WGS sequence"/>
</dbReference>
<name>B9RPV8_RICCO</name>
<proteinExistence type="predicted"/>
<evidence type="ECO:0000313" key="1">
    <source>
        <dbReference type="EMBL" id="EEF46616.1"/>
    </source>
</evidence>
<protein>
    <submittedName>
        <fullName evidence="1">Uncharacterized protein</fullName>
    </submittedName>
</protein>
<keyword evidence="2" id="KW-1185">Reference proteome</keyword>
<accession>B9RPV8</accession>
<dbReference type="AlphaFoldDB" id="B9RPV8"/>
<dbReference type="EMBL" id="EQ973797">
    <property type="protein sequence ID" value="EEF46616.1"/>
    <property type="molecule type" value="Genomic_DNA"/>
</dbReference>
<dbReference type="InParanoid" id="B9RPV8"/>
<gene>
    <name evidence="1" type="ORF">RCOM_1542090</name>
</gene>
<organism evidence="1 2">
    <name type="scientific">Ricinus communis</name>
    <name type="common">Castor bean</name>
    <dbReference type="NCBI Taxonomy" id="3988"/>
    <lineage>
        <taxon>Eukaryota</taxon>
        <taxon>Viridiplantae</taxon>
        <taxon>Streptophyta</taxon>
        <taxon>Embryophyta</taxon>
        <taxon>Tracheophyta</taxon>
        <taxon>Spermatophyta</taxon>
        <taxon>Magnoliopsida</taxon>
        <taxon>eudicotyledons</taxon>
        <taxon>Gunneridae</taxon>
        <taxon>Pentapetalae</taxon>
        <taxon>rosids</taxon>
        <taxon>fabids</taxon>
        <taxon>Malpighiales</taxon>
        <taxon>Euphorbiaceae</taxon>
        <taxon>Acalyphoideae</taxon>
        <taxon>Acalypheae</taxon>
        <taxon>Ricinus</taxon>
    </lineage>
</organism>
<reference evidence="2" key="1">
    <citation type="journal article" date="2010" name="Nat. Biotechnol.">
        <title>Draft genome sequence of the oilseed species Ricinus communis.</title>
        <authorList>
            <person name="Chan A.P."/>
            <person name="Crabtree J."/>
            <person name="Zhao Q."/>
            <person name="Lorenzi H."/>
            <person name="Orvis J."/>
            <person name="Puiu D."/>
            <person name="Melake-Berhan A."/>
            <person name="Jones K.M."/>
            <person name="Redman J."/>
            <person name="Chen G."/>
            <person name="Cahoon E.B."/>
            <person name="Gedil M."/>
            <person name="Stanke M."/>
            <person name="Haas B.J."/>
            <person name="Wortman J.R."/>
            <person name="Fraser-Liggett C.M."/>
            <person name="Ravel J."/>
            <person name="Rabinowicz P.D."/>
        </authorList>
    </citation>
    <scope>NUCLEOTIDE SEQUENCE [LARGE SCALE GENOMIC DNA]</scope>
    <source>
        <strain evidence="2">cv. Hale</strain>
    </source>
</reference>